<proteinExistence type="predicted"/>
<sequence length="52" mass="6029">LQRASPKNADCMWTEEAILEFQQKTKDVQVQVRVIHPSPSDNETQPFFSSYC</sequence>
<reference evidence="1" key="1">
    <citation type="submission" date="2014-12" db="EMBL/GenBank/DDBJ databases">
        <title>Insight into the proteome of Arion vulgaris.</title>
        <authorList>
            <person name="Aradska J."/>
            <person name="Bulat T."/>
            <person name="Smidak R."/>
            <person name="Sarate P."/>
            <person name="Gangsoo J."/>
            <person name="Sialana F."/>
            <person name="Bilban M."/>
            <person name="Lubec G."/>
        </authorList>
    </citation>
    <scope>NUCLEOTIDE SEQUENCE</scope>
    <source>
        <tissue evidence="1">Skin</tissue>
    </source>
</reference>
<gene>
    <name evidence="1" type="primary">ORF36632</name>
</gene>
<organism evidence="1">
    <name type="scientific">Arion vulgaris</name>
    <dbReference type="NCBI Taxonomy" id="1028688"/>
    <lineage>
        <taxon>Eukaryota</taxon>
        <taxon>Metazoa</taxon>
        <taxon>Spiralia</taxon>
        <taxon>Lophotrochozoa</taxon>
        <taxon>Mollusca</taxon>
        <taxon>Gastropoda</taxon>
        <taxon>Heterobranchia</taxon>
        <taxon>Euthyneura</taxon>
        <taxon>Panpulmonata</taxon>
        <taxon>Eupulmonata</taxon>
        <taxon>Stylommatophora</taxon>
        <taxon>Helicina</taxon>
        <taxon>Arionoidea</taxon>
        <taxon>Arionidae</taxon>
        <taxon>Arion</taxon>
    </lineage>
</organism>
<dbReference type="AlphaFoldDB" id="A0A0B6YVR2"/>
<name>A0A0B6YVR2_9EUPU</name>
<evidence type="ECO:0000313" key="1">
    <source>
        <dbReference type="EMBL" id="CEK59535.1"/>
    </source>
</evidence>
<feature type="non-terminal residue" evidence="1">
    <location>
        <position position="1"/>
    </location>
</feature>
<accession>A0A0B6YVR2</accession>
<dbReference type="EMBL" id="HACG01012670">
    <property type="protein sequence ID" value="CEK59535.1"/>
    <property type="molecule type" value="Transcribed_RNA"/>
</dbReference>
<protein>
    <submittedName>
        <fullName evidence="1">Uncharacterized protein</fullName>
    </submittedName>
</protein>